<organism evidence="1 2">
    <name type="scientific">Schaalia turicensis ACS-279-V-Col4</name>
    <dbReference type="NCBI Taxonomy" id="883077"/>
    <lineage>
        <taxon>Bacteria</taxon>
        <taxon>Bacillati</taxon>
        <taxon>Actinomycetota</taxon>
        <taxon>Actinomycetes</taxon>
        <taxon>Actinomycetales</taxon>
        <taxon>Actinomycetaceae</taxon>
        <taxon>Schaalia</taxon>
    </lineage>
</organism>
<protein>
    <submittedName>
        <fullName evidence="1">Uncharacterized protein</fullName>
    </submittedName>
</protein>
<dbReference type="Proteomes" id="UP000003994">
    <property type="component" value="Unassembled WGS sequence"/>
</dbReference>
<comment type="caution">
    <text evidence="1">The sequence shown here is derived from an EMBL/GenBank/DDBJ whole genome shotgun (WGS) entry which is preliminary data.</text>
</comment>
<evidence type="ECO:0000313" key="1">
    <source>
        <dbReference type="EMBL" id="EJZ86220.1"/>
    </source>
</evidence>
<dbReference type="STRING" id="883077.HMPREF9241_00845"/>
<accession>K0ZFE1</accession>
<name>K0ZFE1_9ACTO</name>
<proteinExistence type="predicted"/>
<sequence>MRGVTDVVFDLAEALSPSFPLATELLNFSVVATNEVPPHNDALFEEFATDKEHSRGGHPGIRDTELGLADARVHKVCGLDVDAVCRTTHRFRMNRCSKSTLIQLHRVSALKTSRRFPVTYR</sequence>
<dbReference type="HOGENOM" id="CLU_2033126_0_0_11"/>
<evidence type="ECO:0000313" key="2">
    <source>
        <dbReference type="Proteomes" id="UP000003994"/>
    </source>
</evidence>
<dbReference type="AlphaFoldDB" id="K0ZFE1"/>
<dbReference type="EMBL" id="AGWQ01000006">
    <property type="protein sequence ID" value="EJZ86220.1"/>
    <property type="molecule type" value="Genomic_DNA"/>
</dbReference>
<reference evidence="1 2" key="1">
    <citation type="submission" date="2012-07" db="EMBL/GenBank/DDBJ databases">
        <title>The Genome Sequence of Actinomyces turicensis ACS-279-V-COL4.</title>
        <authorList>
            <consortium name="The Broad Institute Genome Sequencing Platform"/>
            <person name="Earl A."/>
            <person name="Ward D."/>
            <person name="Feldgarden M."/>
            <person name="Gevers D."/>
            <person name="Saerens B."/>
            <person name="Vaneechoutte M."/>
            <person name="Walker B."/>
            <person name="Young S.K."/>
            <person name="Zeng Q."/>
            <person name="Gargeya S."/>
            <person name="Fitzgerald M."/>
            <person name="Haas B."/>
            <person name="Abouelleil A."/>
            <person name="Alvarado L."/>
            <person name="Arachchi H.M."/>
            <person name="Berlin A."/>
            <person name="Chapman S.B."/>
            <person name="Goldberg J."/>
            <person name="Griggs A."/>
            <person name="Gujja S."/>
            <person name="Hansen M."/>
            <person name="Howarth C."/>
            <person name="Imamovic A."/>
            <person name="Larimer J."/>
            <person name="McCowen C."/>
            <person name="Montmayeur A."/>
            <person name="Murphy C."/>
            <person name="Neiman D."/>
            <person name="Pearson M."/>
            <person name="Priest M."/>
            <person name="Roberts A."/>
            <person name="Saif S."/>
            <person name="Shea T."/>
            <person name="Sisk P."/>
            <person name="Sykes S."/>
            <person name="Wortman J."/>
            <person name="Nusbaum C."/>
            <person name="Birren B."/>
        </authorList>
    </citation>
    <scope>NUCLEOTIDE SEQUENCE [LARGE SCALE GENOMIC DNA]</scope>
    <source>
        <strain evidence="1 2">ACS-279-V-Col4</strain>
    </source>
</reference>
<keyword evidence="2" id="KW-1185">Reference proteome</keyword>
<gene>
    <name evidence="1" type="ORF">HMPREF9241_00845</name>
</gene>